<sequence>MPLSALESTQIQHKFEQAVWEVSFVLQKCADDPAPGGTKQKEYVARIRQALKNIIAVADEASEKDVTLRWKNNPIFDWQSHLECLEWVPSGLASQCKANFAWFVVNIETSAGKSCARPPGLGPPGLGKPVKLEEDDDGLAIAKDGGHNAKEKNARTPVKPVMTIKKPVIITSIGGTTPPATPLFNAKLHVRNNPKADFYSLRTVVAAHF</sequence>
<gene>
    <name evidence="1" type="ORF">HYPSUDRAFT_37681</name>
</gene>
<protein>
    <submittedName>
        <fullName evidence="1">Uncharacterized protein</fullName>
    </submittedName>
</protein>
<reference evidence="2" key="1">
    <citation type="submission" date="2014-04" db="EMBL/GenBank/DDBJ databases">
        <title>Evolutionary Origins and Diversification of the Mycorrhizal Mutualists.</title>
        <authorList>
            <consortium name="DOE Joint Genome Institute"/>
            <consortium name="Mycorrhizal Genomics Consortium"/>
            <person name="Kohler A."/>
            <person name="Kuo A."/>
            <person name="Nagy L.G."/>
            <person name="Floudas D."/>
            <person name="Copeland A."/>
            <person name="Barry K.W."/>
            <person name="Cichocki N."/>
            <person name="Veneault-Fourrey C."/>
            <person name="LaButti K."/>
            <person name="Lindquist E.A."/>
            <person name="Lipzen A."/>
            <person name="Lundell T."/>
            <person name="Morin E."/>
            <person name="Murat C."/>
            <person name="Riley R."/>
            <person name="Ohm R."/>
            <person name="Sun H."/>
            <person name="Tunlid A."/>
            <person name="Henrissat B."/>
            <person name="Grigoriev I.V."/>
            <person name="Hibbett D.S."/>
            <person name="Martin F."/>
        </authorList>
    </citation>
    <scope>NUCLEOTIDE SEQUENCE [LARGE SCALE GENOMIC DNA]</scope>
    <source>
        <strain evidence="2">FD-334 SS-4</strain>
    </source>
</reference>
<dbReference type="Proteomes" id="UP000054270">
    <property type="component" value="Unassembled WGS sequence"/>
</dbReference>
<name>A0A0D2Q287_HYPSF</name>
<dbReference type="AlphaFoldDB" id="A0A0D2Q287"/>
<evidence type="ECO:0000313" key="2">
    <source>
        <dbReference type="Proteomes" id="UP000054270"/>
    </source>
</evidence>
<dbReference type="EMBL" id="KN817531">
    <property type="protein sequence ID" value="KJA25645.1"/>
    <property type="molecule type" value="Genomic_DNA"/>
</dbReference>
<dbReference type="OrthoDB" id="10672283at2759"/>
<keyword evidence="2" id="KW-1185">Reference proteome</keyword>
<evidence type="ECO:0000313" key="1">
    <source>
        <dbReference type="EMBL" id="KJA25645.1"/>
    </source>
</evidence>
<accession>A0A0D2Q287</accession>
<organism evidence="1 2">
    <name type="scientific">Hypholoma sublateritium (strain FD-334 SS-4)</name>
    <dbReference type="NCBI Taxonomy" id="945553"/>
    <lineage>
        <taxon>Eukaryota</taxon>
        <taxon>Fungi</taxon>
        <taxon>Dikarya</taxon>
        <taxon>Basidiomycota</taxon>
        <taxon>Agaricomycotina</taxon>
        <taxon>Agaricomycetes</taxon>
        <taxon>Agaricomycetidae</taxon>
        <taxon>Agaricales</taxon>
        <taxon>Agaricineae</taxon>
        <taxon>Strophariaceae</taxon>
        <taxon>Hypholoma</taxon>
    </lineage>
</organism>
<proteinExistence type="predicted"/>